<keyword evidence="4" id="KW-1185">Reference proteome</keyword>
<dbReference type="AlphaFoldDB" id="A0AAV6G6T2"/>
<proteinExistence type="predicted"/>
<keyword evidence="2" id="KW-0812">Transmembrane</keyword>
<gene>
    <name evidence="3" type="ORF">AALO_G00172810</name>
</gene>
<dbReference type="EMBL" id="JADWDJ010000013">
    <property type="protein sequence ID" value="KAG5270833.1"/>
    <property type="molecule type" value="Genomic_DNA"/>
</dbReference>
<accession>A0AAV6G6T2</accession>
<comment type="caution">
    <text evidence="3">The sequence shown here is derived from an EMBL/GenBank/DDBJ whole genome shotgun (WGS) entry which is preliminary data.</text>
</comment>
<sequence length="244" mass="26835">MQRNRFHARILAYISAYPSCNRMITTGQIVVSIFTAFLLYDISLLSAAPVTLPLSCEGKVQQDGLFGFELPLLVTDLLKDPSCEVQLIIENIVRAIYEKGGVPGRVSSPVLRATMHSFTLSSCPSSVLLDVDCEAKLSRKLQCFCTYSTRTIPNITSFATSLTTALQTNKTSSDDPVATGPIIAIGIAITGFLIISALVVLYRKKIIALYRVFMEWKNRSTSARSSTEDLSGEEKEKLESFPHV</sequence>
<feature type="compositionally biased region" description="Basic and acidic residues" evidence="1">
    <location>
        <begin position="232"/>
        <end position="244"/>
    </location>
</feature>
<feature type="transmembrane region" description="Helical" evidence="2">
    <location>
        <begin position="182"/>
        <end position="202"/>
    </location>
</feature>
<reference evidence="3" key="1">
    <citation type="submission" date="2020-10" db="EMBL/GenBank/DDBJ databases">
        <title>Chromosome-scale genome assembly of the Allis shad, Alosa alosa.</title>
        <authorList>
            <person name="Margot Z."/>
            <person name="Christophe K."/>
            <person name="Cabau C."/>
            <person name="Louis A."/>
            <person name="Berthelot C."/>
            <person name="Parey E."/>
            <person name="Roest Crollius H."/>
            <person name="Montfort J."/>
            <person name="Robinson-Rechavi M."/>
            <person name="Bucao C."/>
            <person name="Bouchez O."/>
            <person name="Gislard M."/>
            <person name="Lluch J."/>
            <person name="Milhes M."/>
            <person name="Lampietro C."/>
            <person name="Lopez Roques C."/>
            <person name="Donnadieu C."/>
            <person name="Braasch I."/>
            <person name="Desvignes T."/>
            <person name="Postlethwait J."/>
            <person name="Bobe J."/>
            <person name="Guiguen Y."/>
        </authorList>
    </citation>
    <scope>NUCLEOTIDE SEQUENCE</scope>
    <source>
        <strain evidence="3">M-15738</strain>
        <tissue evidence="3">Blood</tissue>
    </source>
</reference>
<keyword evidence="2" id="KW-0472">Membrane</keyword>
<evidence type="ECO:0000256" key="1">
    <source>
        <dbReference type="SAM" id="MobiDB-lite"/>
    </source>
</evidence>
<evidence type="ECO:0000256" key="2">
    <source>
        <dbReference type="SAM" id="Phobius"/>
    </source>
</evidence>
<keyword evidence="2" id="KW-1133">Transmembrane helix</keyword>
<feature type="region of interest" description="Disordered" evidence="1">
    <location>
        <begin position="224"/>
        <end position="244"/>
    </location>
</feature>
<evidence type="ECO:0000313" key="4">
    <source>
        <dbReference type="Proteomes" id="UP000823561"/>
    </source>
</evidence>
<dbReference type="Proteomes" id="UP000823561">
    <property type="component" value="Chromosome 13"/>
</dbReference>
<name>A0AAV6G6T2_9TELE</name>
<organism evidence="3 4">
    <name type="scientific">Alosa alosa</name>
    <name type="common">allis shad</name>
    <dbReference type="NCBI Taxonomy" id="278164"/>
    <lineage>
        <taxon>Eukaryota</taxon>
        <taxon>Metazoa</taxon>
        <taxon>Chordata</taxon>
        <taxon>Craniata</taxon>
        <taxon>Vertebrata</taxon>
        <taxon>Euteleostomi</taxon>
        <taxon>Actinopterygii</taxon>
        <taxon>Neopterygii</taxon>
        <taxon>Teleostei</taxon>
        <taxon>Clupei</taxon>
        <taxon>Clupeiformes</taxon>
        <taxon>Clupeoidei</taxon>
        <taxon>Clupeidae</taxon>
        <taxon>Alosa</taxon>
    </lineage>
</organism>
<protein>
    <submittedName>
        <fullName evidence="3">Uncharacterized protein</fullName>
    </submittedName>
</protein>
<evidence type="ECO:0000313" key="3">
    <source>
        <dbReference type="EMBL" id="KAG5270833.1"/>
    </source>
</evidence>